<keyword evidence="2 10" id="KW-0963">Cytoplasm</keyword>
<dbReference type="InterPro" id="IPR004125">
    <property type="entry name" value="Signal_recog_particle_SRP54_M"/>
</dbReference>
<dbReference type="GO" id="GO:0008312">
    <property type="term" value="F:7S RNA binding"/>
    <property type="evidence" value="ECO:0007669"/>
    <property type="project" value="InterPro"/>
</dbReference>
<feature type="binding site" evidence="10">
    <location>
        <begin position="188"/>
        <end position="192"/>
    </location>
    <ligand>
        <name>GTP</name>
        <dbReference type="ChEBI" id="CHEBI:37565"/>
    </ligand>
</feature>
<dbReference type="Gene3D" id="3.40.50.300">
    <property type="entry name" value="P-loop containing nucleotide triphosphate hydrolases"/>
    <property type="match status" value="1"/>
</dbReference>
<comment type="subcellular location">
    <subcellularLocation>
        <location evidence="10">Cytoplasm</location>
    </subcellularLocation>
    <text evidence="10">The SRP-RNC complex is targeted to the cytoplasmic membrane.</text>
</comment>
<keyword evidence="5 10" id="KW-0694">RNA-binding</keyword>
<dbReference type="Pfam" id="PF02978">
    <property type="entry name" value="SRP_SPB"/>
    <property type="match status" value="1"/>
</dbReference>
<evidence type="ECO:0000256" key="9">
    <source>
        <dbReference type="ARBA" id="ARBA00048027"/>
    </source>
</evidence>
<feature type="domain" description="SRP54-type proteins GTP-binding" evidence="11">
    <location>
        <begin position="267"/>
        <end position="280"/>
    </location>
</feature>
<dbReference type="HOGENOM" id="CLU_009301_6_0_0"/>
<dbReference type="InterPro" id="IPR022941">
    <property type="entry name" value="SRP54"/>
</dbReference>
<evidence type="ECO:0000256" key="1">
    <source>
        <dbReference type="ARBA" id="ARBA00005450"/>
    </source>
</evidence>
<feature type="binding site" evidence="10">
    <location>
        <begin position="246"/>
        <end position="249"/>
    </location>
    <ligand>
        <name>GTP</name>
        <dbReference type="ChEBI" id="CHEBI:37565"/>
    </ligand>
</feature>
<dbReference type="InterPro" id="IPR042101">
    <property type="entry name" value="SRP54_N_sf"/>
</dbReference>
<dbReference type="InterPro" id="IPR000897">
    <property type="entry name" value="SRP54_GTPase_dom"/>
</dbReference>
<organism evidence="12 13">
    <name type="scientific">Allomeiothermus silvanus (strain ATCC 700542 / DSM 9946 / NBRC 106475 / NCIMB 13440 / VI-R2)</name>
    <name type="common">Thermus silvanus</name>
    <dbReference type="NCBI Taxonomy" id="526227"/>
    <lineage>
        <taxon>Bacteria</taxon>
        <taxon>Thermotogati</taxon>
        <taxon>Deinococcota</taxon>
        <taxon>Deinococci</taxon>
        <taxon>Thermales</taxon>
        <taxon>Thermaceae</taxon>
        <taxon>Allomeiothermus</taxon>
    </lineage>
</organism>
<dbReference type="RefSeq" id="WP_013158690.1">
    <property type="nucleotide sequence ID" value="NC_014212.1"/>
</dbReference>
<keyword evidence="8 10" id="KW-0687">Ribonucleoprotein</keyword>
<comment type="similarity">
    <text evidence="1 10">Belongs to the GTP-binding SRP family. SRP54 subfamily.</text>
</comment>
<dbReference type="SMART" id="SM00382">
    <property type="entry name" value="AAA"/>
    <property type="match status" value="1"/>
</dbReference>
<evidence type="ECO:0000256" key="6">
    <source>
        <dbReference type="ARBA" id="ARBA00023134"/>
    </source>
</evidence>
<dbReference type="Pfam" id="PF02881">
    <property type="entry name" value="SRP54_N"/>
    <property type="match status" value="1"/>
</dbReference>
<dbReference type="Gene3D" id="1.10.260.30">
    <property type="entry name" value="Signal recognition particle, SRP54 subunit, M-domain"/>
    <property type="match status" value="1"/>
</dbReference>
<dbReference type="SMART" id="SM00962">
    <property type="entry name" value="SRP54"/>
    <property type="match status" value="1"/>
</dbReference>
<evidence type="ECO:0000256" key="5">
    <source>
        <dbReference type="ARBA" id="ARBA00022884"/>
    </source>
</evidence>
<proteinExistence type="inferred from homology"/>
<feature type="binding site" evidence="10">
    <location>
        <begin position="106"/>
        <end position="113"/>
    </location>
    <ligand>
        <name>GTP</name>
        <dbReference type="ChEBI" id="CHEBI:37565"/>
    </ligand>
</feature>
<dbReference type="Proteomes" id="UP000001916">
    <property type="component" value="Chromosome"/>
</dbReference>
<evidence type="ECO:0000256" key="7">
    <source>
        <dbReference type="ARBA" id="ARBA00023135"/>
    </source>
</evidence>
<dbReference type="InterPro" id="IPR036891">
    <property type="entry name" value="Signal_recog_part_SRP54_M_sf"/>
</dbReference>
<dbReference type="GO" id="GO:0048500">
    <property type="term" value="C:signal recognition particle"/>
    <property type="evidence" value="ECO:0007669"/>
    <property type="project" value="UniProtKB-UniRule"/>
</dbReference>
<comment type="function">
    <text evidence="10">Involved in targeting and insertion of nascent membrane proteins into the cytoplasmic membrane. Binds to the hydrophobic signal sequence of the ribosome-nascent chain (RNC) as it emerges from the ribosomes. The SRP-RNC complex is then targeted to the cytoplasmic membrane where it interacts with the SRP receptor FtsY.</text>
</comment>
<dbReference type="KEGG" id="msv:Mesil_2279"/>
<dbReference type="InterPro" id="IPR003593">
    <property type="entry name" value="AAA+_ATPase"/>
</dbReference>
<evidence type="ECO:0000256" key="8">
    <source>
        <dbReference type="ARBA" id="ARBA00023274"/>
    </source>
</evidence>
<name>D7BIH0_ALLS1</name>
<dbReference type="PANTHER" id="PTHR11564">
    <property type="entry name" value="SIGNAL RECOGNITION PARTICLE 54K PROTEIN SRP54"/>
    <property type="match status" value="1"/>
</dbReference>
<dbReference type="eggNOG" id="COG0541">
    <property type="taxonomic scope" value="Bacteria"/>
</dbReference>
<evidence type="ECO:0000256" key="4">
    <source>
        <dbReference type="ARBA" id="ARBA00022801"/>
    </source>
</evidence>
<dbReference type="CDD" id="cd18539">
    <property type="entry name" value="SRP_G"/>
    <property type="match status" value="1"/>
</dbReference>
<keyword evidence="4 10" id="KW-0378">Hydrolase</keyword>
<dbReference type="GO" id="GO:0006614">
    <property type="term" value="P:SRP-dependent cotranslational protein targeting to membrane"/>
    <property type="evidence" value="ECO:0007669"/>
    <property type="project" value="InterPro"/>
</dbReference>
<dbReference type="NCBIfam" id="TIGR00959">
    <property type="entry name" value="ffh"/>
    <property type="match status" value="1"/>
</dbReference>
<accession>D7BIH0</accession>
<dbReference type="SUPFAM" id="SSF52540">
    <property type="entry name" value="P-loop containing nucleoside triphosphate hydrolases"/>
    <property type="match status" value="1"/>
</dbReference>
<sequence length="435" mass="47988">MFETLSQRIRAAVDKLRGRGRISEADLKTTLREIRMSLLEADVNFEVAKAFVNAVQEKALGAQVLESLTPAEQILTIVYEELVQTLGGEAKQPTLKSEGNLWFMVGLQGSGKTTTSGKLAAFYKAKGRRPLLVAADTQRPAAREQLRILGEKVGVPVLEVADGERPEVTARRLREHLTFDYRDLVIVDTAGRLQIDEALMGELAKLKEVLRPTETFLVIDAMTGQEALGVSRTFDERVGISGLILTKLDGDARGGAALSARYVTQKPIVFAGVSEKIEGLEPFYPDRLASRILGMGDLQTLLEKAKAVELEGPLKTPGEITLEDLITQMRQMRKMGSFADILKMIPGVSRALPPGFTVDEKAINRLEAIVLSMTREERRDPRILNASRRKRIAAGSGTSVQEVNRLIKTFEETKSMMKSLAKQKGRGAFRNPFGR</sequence>
<keyword evidence="7 10" id="KW-0733">Signal recognition particle</keyword>
<evidence type="ECO:0000256" key="3">
    <source>
        <dbReference type="ARBA" id="ARBA00022741"/>
    </source>
</evidence>
<evidence type="ECO:0000313" key="12">
    <source>
        <dbReference type="EMBL" id="ADH64145.1"/>
    </source>
</evidence>
<dbReference type="SUPFAM" id="SSF47364">
    <property type="entry name" value="Domain of the SRP/SRP receptor G-proteins"/>
    <property type="match status" value="1"/>
</dbReference>
<dbReference type="InterPro" id="IPR036225">
    <property type="entry name" value="SRP/SRP_N"/>
</dbReference>
<dbReference type="SUPFAM" id="SSF47446">
    <property type="entry name" value="Signal peptide-binding domain"/>
    <property type="match status" value="1"/>
</dbReference>
<comment type="subunit">
    <text evidence="10">Part of the signal recognition particle protein translocation system, which is composed of SRP and FtsY.</text>
</comment>
<dbReference type="PANTHER" id="PTHR11564:SF5">
    <property type="entry name" value="SIGNAL RECOGNITION PARTICLE SUBUNIT SRP54"/>
    <property type="match status" value="1"/>
</dbReference>
<keyword evidence="6 10" id="KW-0342">GTP-binding</keyword>
<dbReference type="EC" id="3.6.5.4" evidence="10"/>
<evidence type="ECO:0000259" key="11">
    <source>
        <dbReference type="PROSITE" id="PS00300"/>
    </source>
</evidence>
<dbReference type="Gene3D" id="1.20.120.140">
    <property type="entry name" value="Signal recognition particle SRP54, nucleotide-binding domain"/>
    <property type="match status" value="1"/>
</dbReference>
<evidence type="ECO:0000313" key="13">
    <source>
        <dbReference type="Proteomes" id="UP000001916"/>
    </source>
</evidence>
<keyword evidence="3 10" id="KW-0547">Nucleotide-binding</keyword>
<comment type="catalytic activity">
    <reaction evidence="9 10">
        <text>GTP + H2O = GDP + phosphate + H(+)</text>
        <dbReference type="Rhea" id="RHEA:19669"/>
        <dbReference type="ChEBI" id="CHEBI:15377"/>
        <dbReference type="ChEBI" id="CHEBI:15378"/>
        <dbReference type="ChEBI" id="CHEBI:37565"/>
        <dbReference type="ChEBI" id="CHEBI:43474"/>
        <dbReference type="ChEBI" id="CHEBI:58189"/>
        <dbReference type="EC" id="3.6.5.4"/>
    </reaction>
</comment>
<dbReference type="PROSITE" id="PS00300">
    <property type="entry name" value="SRP54"/>
    <property type="match status" value="1"/>
</dbReference>
<evidence type="ECO:0000256" key="2">
    <source>
        <dbReference type="ARBA" id="ARBA00022490"/>
    </source>
</evidence>
<keyword evidence="13" id="KW-1185">Reference proteome</keyword>
<dbReference type="STRING" id="526227.Mesil_2279"/>
<dbReference type="GO" id="GO:0003924">
    <property type="term" value="F:GTPase activity"/>
    <property type="evidence" value="ECO:0007669"/>
    <property type="project" value="UniProtKB-UniRule"/>
</dbReference>
<dbReference type="InterPro" id="IPR004780">
    <property type="entry name" value="SRP"/>
</dbReference>
<dbReference type="Pfam" id="PF00448">
    <property type="entry name" value="SRP54"/>
    <property type="match status" value="1"/>
</dbReference>
<dbReference type="AlphaFoldDB" id="D7BIH0"/>
<dbReference type="GO" id="GO:0005525">
    <property type="term" value="F:GTP binding"/>
    <property type="evidence" value="ECO:0007669"/>
    <property type="project" value="UniProtKB-UniRule"/>
</dbReference>
<evidence type="ECO:0000256" key="10">
    <source>
        <dbReference type="HAMAP-Rule" id="MF_00306"/>
    </source>
</evidence>
<reference evidence="12 13" key="1">
    <citation type="journal article" date="2010" name="Stand. Genomic Sci.">
        <title>Complete genome sequence of Meiothermus silvanus type strain (VI-R2).</title>
        <authorList>
            <person name="Sikorski J."/>
            <person name="Tindall B.J."/>
            <person name="Lowry S."/>
            <person name="Lucas S."/>
            <person name="Nolan M."/>
            <person name="Copeland A."/>
            <person name="Glavina Del Rio T."/>
            <person name="Tice H."/>
            <person name="Cheng J.F."/>
            <person name="Han C."/>
            <person name="Pitluck S."/>
            <person name="Liolios K."/>
            <person name="Ivanova N."/>
            <person name="Mavromatis K."/>
            <person name="Mikhailova N."/>
            <person name="Pati A."/>
            <person name="Goodwin L."/>
            <person name="Chen A."/>
            <person name="Palaniappan K."/>
            <person name="Land M."/>
            <person name="Hauser L."/>
            <person name="Chang Y.J."/>
            <person name="Jeffries C.D."/>
            <person name="Rohde M."/>
            <person name="Goker M."/>
            <person name="Woyke T."/>
            <person name="Bristow J."/>
            <person name="Eisen J.A."/>
            <person name="Markowitz V."/>
            <person name="Hugenholtz P."/>
            <person name="Kyrpides N.C."/>
            <person name="Klenk H.P."/>
            <person name="Lapidus A."/>
        </authorList>
    </citation>
    <scope>NUCLEOTIDE SEQUENCE [LARGE SCALE GENOMIC DNA]</scope>
    <source>
        <strain evidence="13">ATCC 700542 / DSM 9946 / VI-R2</strain>
    </source>
</reference>
<dbReference type="SMART" id="SM00963">
    <property type="entry name" value="SRP54_N"/>
    <property type="match status" value="1"/>
</dbReference>
<gene>
    <name evidence="10" type="primary">ffh</name>
    <name evidence="12" type="ordered locus">Mesil_2279</name>
</gene>
<dbReference type="OrthoDB" id="9804720at2"/>
<dbReference type="InterPro" id="IPR027417">
    <property type="entry name" value="P-loop_NTPase"/>
</dbReference>
<dbReference type="HAMAP" id="MF_00306">
    <property type="entry name" value="SRP54"/>
    <property type="match status" value="1"/>
</dbReference>
<comment type="domain">
    <text evidence="10">Composed of three domains: the N-terminal N domain, which is responsible for interactions with the ribosome, the central G domain, which binds GTP, and the C-terminal M domain, which binds the RNA and the signal sequence of the RNC.</text>
</comment>
<dbReference type="InterPro" id="IPR013822">
    <property type="entry name" value="Signal_recog_particl_SRP54_hlx"/>
</dbReference>
<dbReference type="EMBL" id="CP002042">
    <property type="protein sequence ID" value="ADH64145.1"/>
    <property type="molecule type" value="Genomic_DNA"/>
</dbReference>
<protein>
    <recommendedName>
        <fullName evidence="10">Signal recognition particle protein</fullName>
        <ecNumber evidence="10">3.6.5.4</ecNumber>
    </recommendedName>
    <alternativeName>
        <fullName evidence="10">Fifty-four homolog</fullName>
    </alternativeName>
</protein>